<dbReference type="InterPro" id="IPR006524">
    <property type="entry name" value="ArpU-like"/>
</dbReference>
<sequence>MNPMISLPELDRRQTRTAVEAVFEKYRIYKTITFEMRETSLTASYEARMHGPTNVTGDPTAGAAIYNVDTPAARRAYCERIEAIVERLGEREQLLVRERYLKHDDIFDYKVYSYLFDPPISKDTYVKIRARAFYKMALALADTGMIRLDELMPQKKRVRRADAACTTS</sequence>
<reference evidence="1 2" key="2">
    <citation type="journal article" date="2016" name="Int. J. Syst. Evol. Microbiol.">
        <title>Paenibacillus bovis sp. nov., isolated from raw yak (Bos grunniens) milk.</title>
        <authorList>
            <person name="Gao C."/>
            <person name="Han J."/>
            <person name="Liu Z."/>
            <person name="Xu X."/>
            <person name="Hang F."/>
            <person name="Wu Z."/>
        </authorList>
    </citation>
    <scope>NUCLEOTIDE SEQUENCE [LARGE SCALE GENOMIC DNA]</scope>
    <source>
        <strain evidence="1 2">BD3526</strain>
    </source>
</reference>
<dbReference type="EMBL" id="CP013023">
    <property type="protein sequence ID" value="ANF95971.1"/>
    <property type="molecule type" value="Genomic_DNA"/>
</dbReference>
<accession>A0A172ZE91</accession>
<evidence type="ECO:0000313" key="1">
    <source>
        <dbReference type="EMBL" id="ANF95971.1"/>
    </source>
</evidence>
<reference evidence="2" key="1">
    <citation type="submission" date="2015-10" db="EMBL/GenBank/DDBJ databases">
        <title>Genome of Paenibacillus bovis sp. nov.</title>
        <authorList>
            <person name="Wu Z."/>
            <person name="Gao C."/>
            <person name="Liu Z."/>
            <person name="Zheng H."/>
        </authorList>
    </citation>
    <scope>NUCLEOTIDE SEQUENCE [LARGE SCALE GENOMIC DNA]</scope>
    <source>
        <strain evidence="2">BD3526</strain>
    </source>
</reference>
<dbReference type="AlphaFoldDB" id="A0A172ZE91"/>
<dbReference type="NCBIfam" id="TIGR01637">
    <property type="entry name" value="phage_arpU"/>
    <property type="match status" value="1"/>
</dbReference>
<dbReference type="OrthoDB" id="1797434at2"/>
<evidence type="ECO:0000313" key="2">
    <source>
        <dbReference type="Proteomes" id="UP000078148"/>
    </source>
</evidence>
<dbReference type="KEGG" id="pbv:AR543_08095"/>
<keyword evidence="2" id="KW-1185">Reference proteome</keyword>
<proteinExistence type="predicted"/>
<name>A0A172ZE91_9BACL</name>
<protein>
    <submittedName>
        <fullName evidence="1">Transcriptional regulator</fullName>
    </submittedName>
</protein>
<organism evidence="1 2">
    <name type="scientific">Paenibacillus bovis</name>
    <dbReference type="NCBI Taxonomy" id="1616788"/>
    <lineage>
        <taxon>Bacteria</taxon>
        <taxon>Bacillati</taxon>
        <taxon>Bacillota</taxon>
        <taxon>Bacilli</taxon>
        <taxon>Bacillales</taxon>
        <taxon>Paenibacillaceae</taxon>
        <taxon>Paenibacillus</taxon>
    </lineage>
</organism>
<dbReference type="RefSeq" id="WP_060533401.1">
    <property type="nucleotide sequence ID" value="NZ_CP013023.1"/>
</dbReference>
<dbReference type="Proteomes" id="UP000078148">
    <property type="component" value="Chromosome"/>
</dbReference>
<gene>
    <name evidence="1" type="ORF">AR543_08095</name>
</gene>